<accession>A0A323VDP1</accession>
<reference evidence="1 2" key="1">
    <citation type="submission" date="2018-06" db="EMBL/GenBank/DDBJ databases">
        <title>Azoarcus communis strain SWub3 genome.</title>
        <authorList>
            <person name="Zorraquino Salvo V."/>
            <person name="Toubiana D."/>
            <person name="Blumwald E."/>
        </authorList>
    </citation>
    <scope>NUCLEOTIDE SEQUENCE [LARGE SCALE GENOMIC DNA]</scope>
    <source>
        <strain evidence="1 2">SWub3</strain>
    </source>
</reference>
<keyword evidence="2" id="KW-1185">Reference proteome</keyword>
<dbReference type="OrthoDB" id="6168226at2"/>
<proteinExistence type="predicted"/>
<dbReference type="EMBL" id="QKOE01000001">
    <property type="protein sequence ID" value="PZA18428.1"/>
    <property type="molecule type" value="Genomic_DNA"/>
</dbReference>
<gene>
    <name evidence="1" type="ORF">DNK49_02550</name>
</gene>
<dbReference type="AlphaFoldDB" id="A0A323VDP1"/>
<organism evidence="1 2">
    <name type="scientific">Parazoarcus communis SWub3 = DSM 12120</name>
    <dbReference type="NCBI Taxonomy" id="1121029"/>
    <lineage>
        <taxon>Bacteria</taxon>
        <taxon>Pseudomonadati</taxon>
        <taxon>Pseudomonadota</taxon>
        <taxon>Betaproteobacteria</taxon>
        <taxon>Rhodocyclales</taxon>
        <taxon>Zoogloeaceae</taxon>
        <taxon>Parazoarcus</taxon>
    </lineage>
</organism>
<evidence type="ECO:0000313" key="2">
    <source>
        <dbReference type="Proteomes" id="UP000248259"/>
    </source>
</evidence>
<dbReference type="RefSeq" id="WP_110522728.1">
    <property type="nucleotide sequence ID" value="NZ_QKOE01000001.1"/>
</dbReference>
<name>A0A323VDP1_9RHOO</name>
<comment type="caution">
    <text evidence="1">The sequence shown here is derived from an EMBL/GenBank/DDBJ whole genome shotgun (WGS) entry which is preliminary data.</text>
</comment>
<evidence type="ECO:0000313" key="1">
    <source>
        <dbReference type="EMBL" id="PZA18428.1"/>
    </source>
</evidence>
<sequence length="135" mass="15356">MQIRTRKNTLTLIRIKYDPTIKRGRSICLGSLPISAESIPPDVDAKLTEKERAKLNAVLAGHRATREIELQEIAARMLPLTIHRAALWYERQQRSPELARLAQTSRDRFSELLAAMVRAGVGRTRNRRKKSSVAE</sequence>
<protein>
    <submittedName>
        <fullName evidence="1">Uncharacterized protein</fullName>
    </submittedName>
</protein>
<dbReference type="Proteomes" id="UP000248259">
    <property type="component" value="Unassembled WGS sequence"/>
</dbReference>